<feature type="coiled-coil region" evidence="6">
    <location>
        <begin position="104"/>
        <end position="131"/>
    </location>
</feature>
<evidence type="ECO:0000313" key="10">
    <source>
        <dbReference type="Proteomes" id="UP000464577"/>
    </source>
</evidence>
<evidence type="ECO:0000256" key="2">
    <source>
        <dbReference type="ARBA" id="ARBA00023015"/>
    </source>
</evidence>
<dbReference type="GO" id="GO:0016987">
    <property type="term" value="F:sigma factor activity"/>
    <property type="evidence" value="ECO:0007669"/>
    <property type="project" value="UniProtKB-KW"/>
</dbReference>
<dbReference type="InterPro" id="IPR007627">
    <property type="entry name" value="RNA_pol_sigma70_r2"/>
</dbReference>
<dbReference type="Pfam" id="PF08281">
    <property type="entry name" value="Sigma70_r4_2"/>
    <property type="match status" value="1"/>
</dbReference>
<keyword evidence="10" id="KW-1185">Reference proteome</keyword>
<dbReference type="InterPro" id="IPR013325">
    <property type="entry name" value="RNA_pol_sigma_r2"/>
</dbReference>
<dbReference type="KEGG" id="senf:GJR95_15500"/>
<dbReference type="InterPro" id="IPR039425">
    <property type="entry name" value="RNA_pol_sigma-70-like"/>
</dbReference>
<keyword evidence="3" id="KW-0731">Sigma factor</keyword>
<dbReference type="Pfam" id="PF04542">
    <property type="entry name" value="Sigma70_r2"/>
    <property type="match status" value="1"/>
</dbReference>
<sequence>MFNPFKGPKPTRKREQTMGDKGDFETLYTQYAEKVYQKCLSMTKDSEAAQDFTQEIFIKVFSKLDTFKQNSAPATWLYSIAHNYCLDQIRISKRMNWQDLPEGLELAEESVVSDEQQLQAMEQLLDTLSVEEATLLRLKYEQGLSISQISQQLNLNESAIKMRLKRSRDKLNQLFGRQGF</sequence>
<evidence type="ECO:0000256" key="4">
    <source>
        <dbReference type="ARBA" id="ARBA00023125"/>
    </source>
</evidence>
<reference evidence="9 10" key="1">
    <citation type="submission" date="2019-11" db="EMBL/GenBank/DDBJ databases">
        <title>Spirosoma endbachense sp. nov., isolated from a natural salt meadow.</title>
        <authorList>
            <person name="Rojas J."/>
            <person name="Ambika Manirajan B."/>
            <person name="Ratering S."/>
            <person name="Suarez C."/>
            <person name="Geissler-Plaum R."/>
            <person name="Schnell S."/>
        </authorList>
    </citation>
    <scope>NUCLEOTIDE SEQUENCE [LARGE SCALE GENOMIC DNA]</scope>
    <source>
        <strain evidence="9 10">I-24</strain>
    </source>
</reference>
<name>A0A6P1VV81_9BACT</name>
<dbReference type="AlphaFoldDB" id="A0A6P1VV81"/>
<evidence type="ECO:0000313" key="9">
    <source>
        <dbReference type="EMBL" id="QHV96338.1"/>
    </source>
</evidence>
<gene>
    <name evidence="9" type="ORF">GJR95_15500</name>
</gene>
<evidence type="ECO:0000256" key="1">
    <source>
        <dbReference type="ARBA" id="ARBA00010641"/>
    </source>
</evidence>
<evidence type="ECO:0000256" key="5">
    <source>
        <dbReference type="ARBA" id="ARBA00023163"/>
    </source>
</evidence>
<accession>A0A6P1VV81</accession>
<dbReference type="SUPFAM" id="SSF88946">
    <property type="entry name" value="Sigma2 domain of RNA polymerase sigma factors"/>
    <property type="match status" value="1"/>
</dbReference>
<keyword evidence="5" id="KW-0804">Transcription</keyword>
<dbReference type="EMBL" id="CP045997">
    <property type="protein sequence ID" value="QHV96338.1"/>
    <property type="molecule type" value="Genomic_DNA"/>
</dbReference>
<feature type="domain" description="RNA polymerase sigma factor 70 region 4 type 2" evidence="8">
    <location>
        <begin position="119"/>
        <end position="171"/>
    </location>
</feature>
<keyword evidence="2" id="KW-0805">Transcription regulation</keyword>
<evidence type="ECO:0000259" key="7">
    <source>
        <dbReference type="Pfam" id="PF04542"/>
    </source>
</evidence>
<dbReference type="Gene3D" id="1.10.10.10">
    <property type="entry name" value="Winged helix-like DNA-binding domain superfamily/Winged helix DNA-binding domain"/>
    <property type="match status" value="1"/>
</dbReference>
<dbReference type="GO" id="GO:0003677">
    <property type="term" value="F:DNA binding"/>
    <property type="evidence" value="ECO:0007669"/>
    <property type="project" value="UniProtKB-KW"/>
</dbReference>
<keyword evidence="6" id="KW-0175">Coiled coil</keyword>
<dbReference type="InterPro" id="IPR014284">
    <property type="entry name" value="RNA_pol_sigma-70_dom"/>
</dbReference>
<proteinExistence type="inferred from homology"/>
<dbReference type="Gene3D" id="1.10.1740.10">
    <property type="match status" value="1"/>
</dbReference>
<keyword evidence="4" id="KW-0238">DNA-binding</keyword>
<comment type="similarity">
    <text evidence="1">Belongs to the sigma-70 factor family. ECF subfamily.</text>
</comment>
<dbReference type="InterPro" id="IPR013324">
    <property type="entry name" value="RNA_pol_sigma_r3/r4-like"/>
</dbReference>
<dbReference type="PANTHER" id="PTHR43133">
    <property type="entry name" value="RNA POLYMERASE ECF-TYPE SIGMA FACTO"/>
    <property type="match status" value="1"/>
</dbReference>
<dbReference type="InterPro" id="IPR036388">
    <property type="entry name" value="WH-like_DNA-bd_sf"/>
</dbReference>
<dbReference type="RefSeq" id="WP_162386746.1">
    <property type="nucleotide sequence ID" value="NZ_CP045997.1"/>
</dbReference>
<organism evidence="9 10">
    <name type="scientific">Spirosoma endbachense</name>
    <dbReference type="NCBI Taxonomy" id="2666025"/>
    <lineage>
        <taxon>Bacteria</taxon>
        <taxon>Pseudomonadati</taxon>
        <taxon>Bacteroidota</taxon>
        <taxon>Cytophagia</taxon>
        <taxon>Cytophagales</taxon>
        <taxon>Cytophagaceae</taxon>
        <taxon>Spirosoma</taxon>
    </lineage>
</organism>
<dbReference type="Proteomes" id="UP000464577">
    <property type="component" value="Chromosome"/>
</dbReference>
<evidence type="ECO:0000256" key="6">
    <source>
        <dbReference type="SAM" id="Coils"/>
    </source>
</evidence>
<protein>
    <submittedName>
        <fullName evidence="9">Sigma-70 family RNA polymerase sigma factor</fullName>
    </submittedName>
</protein>
<evidence type="ECO:0000256" key="3">
    <source>
        <dbReference type="ARBA" id="ARBA00023082"/>
    </source>
</evidence>
<feature type="domain" description="RNA polymerase sigma-70 region 2" evidence="7">
    <location>
        <begin position="27"/>
        <end position="93"/>
    </location>
</feature>
<dbReference type="CDD" id="cd06171">
    <property type="entry name" value="Sigma70_r4"/>
    <property type="match status" value="1"/>
</dbReference>
<dbReference type="SUPFAM" id="SSF88659">
    <property type="entry name" value="Sigma3 and sigma4 domains of RNA polymerase sigma factors"/>
    <property type="match status" value="1"/>
</dbReference>
<dbReference type="PANTHER" id="PTHR43133:SF8">
    <property type="entry name" value="RNA POLYMERASE SIGMA FACTOR HI_1459-RELATED"/>
    <property type="match status" value="1"/>
</dbReference>
<dbReference type="InterPro" id="IPR013249">
    <property type="entry name" value="RNA_pol_sigma70_r4_t2"/>
</dbReference>
<evidence type="ECO:0000259" key="8">
    <source>
        <dbReference type="Pfam" id="PF08281"/>
    </source>
</evidence>
<dbReference type="GO" id="GO:0006352">
    <property type="term" value="P:DNA-templated transcription initiation"/>
    <property type="evidence" value="ECO:0007669"/>
    <property type="project" value="InterPro"/>
</dbReference>
<dbReference type="NCBIfam" id="TIGR02937">
    <property type="entry name" value="sigma70-ECF"/>
    <property type="match status" value="1"/>
</dbReference>